<comment type="caution">
    <text evidence="12">The sequence shown here is derived from an EMBL/GenBank/DDBJ whole genome shotgun (WGS) entry which is preliminary data.</text>
</comment>
<keyword evidence="13" id="KW-1185">Reference proteome</keyword>
<feature type="binding site" evidence="9">
    <location>
        <position position="377"/>
    </location>
    <ligand>
        <name>GMP</name>
        <dbReference type="ChEBI" id="CHEBI:58115"/>
    </ligand>
</feature>
<reference evidence="12 13" key="1">
    <citation type="submission" date="2017-03" db="EMBL/GenBank/DDBJ databases">
        <title>Isolation of Levoglucosan Utilizing Bacteria.</title>
        <authorList>
            <person name="Arya A.S."/>
        </authorList>
    </citation>
    <scope>NUCLEOTIDE SEQUENCE [LARGE SCALE GENOMIC DNA]</scope>
    <source>
        <strain evidence="12 13">MEC069</strain>
    </source>
</reference>
<dbReference type="OrthoDB" id="9802323at2"/>
<evidence type="ECO:0000256" key="1">
    <source>
        <dbReference type="ARBA" id="ARBA00022598"/>
    </source>
</evidence>
<evidence type="ECO:0000256" key="2">
    <source>
        <dbReference type="ARBA" id="ARBA00022723"/>
    </source>
</evidence>
<feature type="binding site" evidence="9">
    <location>
        <begin position="325"/>
        <end position="326"/>
    </location>
    <ligand>
        <name>GMP</name>
        <dbReference type="ChEBI" id="CHEBI:58115"/>
    </ligand>
</feature>
<evidence type="ECO:0000256" key="11">
    <source>
        <dbReference type="RuleBase" id="RU371113"/>
    </source>
</evidence>
<dbReference type="EMBL" id="MYFO01000001">
    <property type="protein sequence ID" value="TFE91912.1"/>
    <property type="molecule type" value="Genomic_DNA"/>
</dbReference>
<proteinExistence type="inferred from homology"/>
<dbReference type="AlphaFoldDB" id="A0A4Y8QCE8"/>
<comment type="cofactor">
    <cofactor evidence="10 11">
        <name>Mn(2+)</name>
        <dbReference type="ChEBI" id="CHEBI:29035"/>
    </cofactor>
    <text evidence="10 11">Binds 2 manganese ions per subunit.</text>
</comment>
<keyword evidence="6 10" id="KW-0464">Manganese</keyword>
<evidence type="ECO:0000256" key="4">
    <source>
        <dbReference type="ARBA" id="ARBA00022800"/>
    </source>
</evidence>
<name>A0A4Y8QCE8_9BACL</name>
<keyword evidence="2 10" id="KW-0479">Metal-binding</keyword>
<evidence type="ECO:0000313" key="13">
    <source>
        <dbReference type="Proteomes" id="UP000298246"/>
    </source>
</evidence>
<feature type="binding site" evidence="10">
    <location>
        <position position="87"/>
    </location>
    <ligand>
        <name>Mn(2+)</name>
        <dbReference type="ChEBI" id="CHEBI:29035"/>
        <label>1</label>
    </ligand>
</feature>
<evidence type="ECO:0000256" key="3">
    <source>
        <dbReference type="ARBA" id="ARBA00022741"/>
    </source>
</evidence>
<dbReference type="Proteomes" id="UP000298246">
    <property type="component" value="Unassembled WGS sequence"/>
</dbReference>
<keyword evidence="3 9" id="KW-0547">Nucleotide-binding</keyword>
<comment type="subunit">
    <text evidence="11">Monomer.</text>
</comment>
<accession>A0A4Y8QCE8</accession>
<feature type="binding site" evidence="10">
    <location>
        <position position="234"/>
    </location>
    <ligand>
        <name>Mn(2+)</name>
        <dbReference type="ChEBI" id="CHEBI:29035"/>
        <label>2</label>
    </ligand>
</feature>
<dbReference type="PANTHER" id="PTHR11118">
    <property type="entry name" value="RNA-SPLICING LIGASE RTCB HOMOLOG"/>
    <property type="match status" value="1"/>
</dbReference>
<dbReference type="InterPro" id="IPR036025">
    <property type="entry name" value="RtcB-like_sf"/>
</dbReference>
<feature type="binding site" evidence="9">
    <location>
        <position position="474"/>
    </location>
    <ligand>
        <name>GMP</name>
        <dbReference type="ChEBI" id="CHEBI:58115"/>
    </ligand>
</feature>
<dbReference type="GO" id="GO:0042245">
    <property type="term" value="P:RNA repair"/>
    <property type="evidence" value="ECO:0007669"/>
    <property type="project" value="UniProtKB-KW"/>
</dbReference>
<evidence type="ECO:0000256" key="9">
    <source>
        <dbReference type="PIRSR" id="PIRSR601233-2"/>
    </source>
</evidence>
<dbReference type="Gene3D" id="3.90.1860.10">
    <property type="entry name" value="tRNA-splicing ligase RtcB"/>
    <property type="match status" value="1"/>
</dbReference>
<evidence type="ECO:0000256" key="10">
    <source>
        <dbReference type="PIRSR" id="PIRSR601233-3"/>
    </source>
</evidence>
<dbReference type="Pfam" id="PF01139">
    <property type="entry name" value="RtcB"/>
    <property type="match status" value="1"/>
</dbReference>
<dbReference type="GO" id="GO:0003972">
    <property type="term" value="F:RNA ligase (ATP) activity"/>
    <property type="evidence" value="ECO:0007669"/>
    <property type="project" value="TreeGrafter"/>
</dbReference>
<dbReference type="PANTHER" id="PTHR11118:SF1">
    <property type="entry name" value="RNA-SPLICING LIGASE RTCB HOMOLOG"/>
    <property type="match status" value="1"/>
</dbReference>
<evidence type="ECO:0000256" key="6">
    <source>
        <dbReference type="ARBA" id="ARBA00023211"/>
    </source>
</evidence>
<feature type="binding site" evidence="9">
    <location>
        <begin position="370"/>
        <end position="373"/>
    </location>
    <ligand>
        <name>GMP</name>
        <dbReference type="ChEBI" id="CHEBI:58115"/>
    </ligand>
</feature>
<sequence length="476" mass="53165">MNNSSLYNNHIRLQLPNGDLHVYANEIIYNSLEGRIFEMADNNLQIPHHRYMSYTPDVHVGEGTCIGTTAVWDMADGYISPSIVGSDIGCGMRVHRTNLHAEELRDPQLRRKLVKEIGKRLPAEDRRRGEWSDIRLEDVVVKGLHGLPRKYMPDVYTPKKSTSLSHVEHAKFSFDREFLERLPDKFWHRGHRQLGTLGSGNHFCEIQTVEIVAEQRELARQWGLFDGQVVVMIHSGSRAWGGLIGSDARAAFIKYMRAHKLASRDPKLLFAPIDSDVGRMYLARMYSALNYAVANRHMIAYSVHEAFSLVFGGKFQMPVLYDLMHNYALEEEHEGRRMLVHRKGATRALPAGHPDNPGPYAATGHPALIPGSMGTASFIMVGKQAGQSNYYSICHGAGRLRSRSATKRLISVEQFAAALGVGTDNEIIVNQRALESILDECPQAYKDVDQIIDSVTGAGLADVVARCRPLAVVKGV</sequence>
<dbReference type="GO" id="GO:0005525">
    <property type="term" value="F:GTP binding"/>
    <property type="evidence" value="ECO:0007669"/>
    <property type="project" value="UniProtKB-KW"/>
</dbReference>
<dbReference type="RefSeq" id="WP_134748879.1">
    <property type="nucleotide sequence ID" value="NZ_MYFO02000001.1"/>
</dbReference>
<feature type="active site" description="GMP-histidine intermediate" evidence="8">
    <location>
        <position position="395"/>
    </location>
</feature>
<dbReference type="GO" id="GO:0006396">
    <property type="term" value="P:RNA processing"/>
    <property type="evidence" value="ECO:0007669"/>
    <property type="project" value="InterPro"/>
</dbReference>
<feature type="binding site" evidence="10">
    <location>
        <position position="202"/>
    </location>
    <ligand>
        <name>Mn(2+)</name>
        <dbReference type="ChEBI" id="CHEBI:29035"/>
        <label>1</label>
    </ligand>
</feature>
<keyword evidence="1 11" id="KW-0436">Ligase</keyword>
<evidence type="ECO:0000256" key="7">
    <source>
        <dbReference type="ARBA" id="ARBA00047746"/>
    </source>
</evidence>
<comment type="similarity">
    <text evidence="11">Belongs to the RtcB family.</text>
</comment>
<dbReference type="GO" id="GO:0170057">
    <property type="term" value="F:RNA ligase (GTP) activity"/>
    <property type="evidence" value="ECO:0007669"/>
    <property type="project" value="UniProtKB-EC"/>
</dbReference>
<dbReference type="EC" id="6.5.1.-" evidence="11"/>
<evidence type="ECO:0000256" key="8">
    <source>
        <dbReference type="PIRSR" id="PIRSR601233-1"/>
    </source>
</evidence>
<feature type="binding site" evidence="9">
    <location>
        <begin position="201"/>
        <end position="205"/>
    </location>
    <ligand>
        <name>GMP</name>
        <dbReference type="ChEBI" id="CHEBI:58115"/>
    </ligand>
</feature>
<comment type="catalytic activity">
    <reaction evidence="7">
        <text>a 3'-end 3'-phospho-ribonucleotide-RNA + a 5'-end dephospho-ribonucleoside-RNA + GTP = a ribonucleotidyl-ribonucleotide-RNA + GMP + diphosphate</text>
        <dbReference type="Rhea" id="RHEA:68076"/>
        <dbReference type="Rhea" id="RHEA-COMP:10463"/>
        <dbReference type="Rhea" id="RHEA-COMP:13936"/>
        <dbReference type="Rhea" id="RHEA-COMP:17355"/>
        <dbReference type="ChEBI" id="CHEBI:33019"/>
        <dbReference type="ChEBI" id="CHEBI:37565"/>
        <dbReference type="ChEBI" id="CHEBI:58115"/>
        <dbReference type="ChEBI" id="CHEBI:83062"/>
        <dbReference type="ChEBI" id="CHEBI:138284"/>
        <dbReference type="ChEBI" id="CHEBI:173118"/>
        <dbReference type="EC" id="6.5.1.8"/>
    </reaction>
</comment>
<organism evidence="12 13">
    <name type="scientific">Paenibacillus athensensis</name>
    <dbReference type="NCBI Taxonomy" id="1967502"/>
    <lineage>
        <taxon>Bacteria</taxon>
        <taxon>Bacillati</taxon>
        <taxon>Bacillota</taxon>
        <taxon>Bacilli</taxon>
        <taxon>Bacillales</taxon>
        <taxon>Paenibacillaceae</taxon>
        <taxon>Paenibacillus</taxon>
    </lineage>
</organism>
<evidence type="ECO:0000256" key="5">
    <source>
        <dbReference type="ARBA" id="ARBA00023134"/>
    </source>
</evidence>
<keyword evidence="5 9" id="KW-0342">GTP-binding</keyword>
<keyword evidence="4" id="KW-0692">RNA repair</keyword>
<dbReference type="SUPFAM" id="SSF103365">
    <property type="entry name" value="Hypothetical protein PH1602"/>
    <property type="match status" value="1"/>
</dbReference>
<protein>
    <recommendedName>
        <fullName evidence="11">tRNA-splicing ligase RtcB</fullName>
        <ecNumber evidence="11">6.5.1.-</ecNumber>
    </recommendedName>
</protein>
<feature type="binding site" evidence="10">
    <location>
        <position position="325"/>
    </location>
    <ligand>
        <name>Mn(2+)</name>
        <dbReference type="ChEBI" id="CHEBI:29035"/>
        <label>2</label>
    </ligand>
</feature>
<dbReference type="GO" id="GO:0046872">
    <property type="term" value="F:metal ion binding"/>
    <property type="evidence" value="ECO:0007669"/>
    <property type="project" value="UniProtKB-UniRule"/>
</dbReference>
<evidence type="ECO:0000313" key="12">
    <source>
        <dbReference type="EMBL" id="TFE91912.1"/>
    </source>
</evidence>
<feature type="binding site" evidence="9">
    <location>
        <begin position="395"/>
        <end position="398"/>
    </location>
    <ligand>
        <name>GMP</name>
        <dbReference type="ChEBI" id="CHEBI:58115"/>
    </ligand>
</feature>
<gene>
    <name evidence="11" type="primary">rtcB</name>
    <name evidence="12" type="ORF">B5M42_01355</name>
</gene>
<dbReference type="InterPro" id="IPR001233">
    <property type="entry name" value="RtcB"/>
</dbReference>